<dbReference type="AlphaFoldDB" id="A0A6A4WGZ2"/>
<evidence type="ECO:0000313" key="4">
    <source>
        <dbReference type="Proteomes" id="UP000440578"/>
    </source>
</evidence>
<dbReference type="Proteomes" id="UP000440578">
    <property type="component" value="Unassembled WGS sequence"/>
</dbReference>
<gene>
    <name evidence="3" type="primary">Calml4</name>
    <name evidence="3" type="ORF">FJT64_025824</name>
</gene>
<dbReference type="PANTHER" id="PTHR23048">
    <property type="entry name" value="MYOSIN LIGHT CHAIN 1, 3"/>
    <property type="match status" value="1"/>
</dbReference>
<accession>A0A6A4WGZ2</accession>
<dbReference type="InterPro" id="IPR002048">
    <property type="entry name" value="EF_hand_dom"/>
</dbReference>
<dbReference type="GO" id="GO:0016460">
    <property type="term" value="C:myosin II complex"/>
    <property type="evidence" value="ECO:0007669"/>
    <property type="project" value="TreeGrafter"/>
</dbReference>
<keyword evidence="1" id="KW-0677">Repeat</keyword>
<organism evidence="3 4">
    <name type="scientific">Amphibalanus amphitrite</name>
    <name type="common">Striped barnacle</name>
    <name type="synonym">Balanus amphitrite</name>
    <dbReference type="NCBI Taxonomy" id="1232801"/>
    <lineage>
        <taxon>Eukaryota</taxon>
        <taxon>Metazoa</taxon>
        <taxon>Ecdysozoa</taxon>
        <taxon>Arthropoda</taxon>
        <taxon>Crustacea</taxon>
        <taxon>Multicrustacea</taxon>
        <taxon>Cirripedia</taxon>
        <taxon>Thoracica</taxon>
        <taxon>Thoracicalcarea</taxon>
        <taxon>Balanomorpha</taxon>
        <taxon>Balanoidea</taxon>
        <taxon>Balanidae</taxon>
        <taxon>Amphibalaninae</taxon>
        <taxon>Amphibalanus</taxon>
    </lineage>
</organism>
<proteinExistence type="predicted"/>
<dbReference type="SUPFAM" id="SSF47473">
    <property type="entry name" value="EF-hand"/>
    <property type="match status" value="1"/>
</dbReference>
<dbReference type="EMBL" id="VIIS01001097">
    <property type="protein sequence ID" value="KAF0302082.1"/>
    <property type="molecule type" value="Genomic_DNA"/>
</dbReference>
<name>A0A6A4WGZ2_AMPAM</name>
<protein>
    <submittedName>
        <fullName evidence="3">Calmodulin-like protein 4</fullName>
    </submittedName>
</protein>
<feature type="domain" description="EF-hand" evidence="2">
    <location>
        <begin position="80"/>
        <end position="142"/>
    </location>
</feature>
<dbReference type="GO" id="GO:0005509">
    <property type="term" value="F:calcium ion binding"/>
    <property type="evidence" value="ECO:0007669"/>
    <property type="project" value="InterPro"/>
</dbReference>
<sequence length="150" mass="17622">MARFFKEQDIDEFRDCFHLFARHGGQITTMDELTVIMRSLGLSPTIAELQKYMKEKGGKMTFAQFLDVMHQHTQQEKIPKEIIEAFRGHDTSRRGMLPARNLRHILLRWGECLSPREVDQIFREANIQPNGFVKYDDFVKIVCAPVPDYY</sequence>
<comment type="caution">
    <text evidence="3">The sequence shown here is derived from an EMBL/GenBank/DDBJ whole genome shotgun (WGS) entry which is preliminary data.</text>
</comment>
<dbReference type="Gene3D" id="1.10.238.10">
    <property type="entry name" value="EF-hand"/>
    <property type="match status" value="2"/>
</dbReference>
<dbReference type="InterPro" id="IPR050230">
    <property type="entry name" value="CALM/Myosin/TropC-like"/>
</dbReference>
<dbReference type="PANTHER" id="PTHR23048:SF0">
    <property type="entry name" value="CALMODULIN LIKE 3"/>
    <property type="match status" value="1"/>
</dbReference>
<evidence type="ECO:0000259" key="2">
    <source>
        <dbReference type="Pfam" id="PF13499"/>
    </source>
</evidence>
<evidence type="ECO:0000256" key="1">
    <source>
        <dbReference type="ARBA" id="ARBA00022737"/>
    </source>
</evidence>
<dbReference type="OrthoDB" id="435273at2759"/>
<dbReference type="FunFam" id="1.10.238.10:FF:000216">
    <property type="entry name" value="Putative calmodulin"/>
    <property type="match status" value="1"/>
</dbReference>
<dbReference type="InterPro" id="IPR011992">
    <property type="entry name" value="EF-hand-dom_pair"/>
</dbReference>
<keyword evidence="4" id="KW-1185">Reference proteome</keyword>
<dbReference type="Pfam" id="PF13499">
    <property type="entry name" value="EF-hand_7"/>
    <property type="match status" value="1"/>
</dbReference>
<evidence type="ECO:0000313" key="3">
    <source>
        <dbReference type="EMBL" id="KAF0302082.1"/>
    </source>
</evidence>
<reference evidence="3 4" key="1">
    <citation type="submission" date="2019-07" db="EMBL/GenBank/DDBJ databases">
        <title>Draft genome assembly of a fouling barnacle, Amphibalanus amphitrite (Darwin, 1854): The first reference genome for Thecostraca.</title>
        <authorList>
            <person name="Kim W."/>
        </authorList>
    </citation>
    <scope>NUCLEOTIDE SEQUENCE [LARGE SCALE GENOMIC DNA]</scope>
    <source>
        <strain evidence="3">SNU_AA5</strain>
        <tissue evidence="3">Soma without cirri and trophi</tissue>
    </source>
</reference>